<dbReference type="SUPFAM" id="SSF53067">
    <property type="entry name" value="Actin-like ATPase domain"/>
    <property type="match status" value="2"/>
</dbReference>
<evidence type="ECO:0000256" key="8">
    <source>
        <dbReference type="RuleBase" id="RU003733"/>
    </source>
</evidence>
<sequence>MNYYIGIDLGTSSVKGLIMSENGKIAALSQKDYDFDKPYYDFAEQDVNVWWQSTVFTIKDSLNQLRKIDSNYKISGLSFSGQMHGLVALDKNGNVLRKAILWCDSRSVKELDYINNIVGLEKIMQINHSPEAVGFLLPSLLWIKNNEPNIYEKIYKVILPKDYIRYKLTDIIASDITDAAATGVFDSDNSSWSDYIIEKLNLERNIFPDIFYPYEISGSITEKASKETGLEIGVKVSYGGADQVMQAIGNGIINTNTASITIGTGGQILMPIDKPIYDKKNMASHTFNFLFPNTWYYLGAALSSGLALKWAKNNFGNENETFKNIDFKVKDINPGSNGIIFLPYLAGERTPHMNSDASAMFLGLTLNHDRYHILRAVMEGVVYSLKDCFMILTDDLNMKCNRLIASGGGSYSDVWLQIQADILNIEIYVSRTKEQAALGAAITSAVANKEYSGYEEAVKKIVSYDDRPIVPINENAKVYNEYYQIFRECYKRNFELMSKLKNITY</sequence>
<dbReference type="InterPro" id="IPR000577">
    <property type="entry name" value="Carb_kinase_FGGY"/>
</dbReference>
<dbReference type="PROSITE" id="PS00445">
    <property type="entry name" value="FGGY_KINASES_2"/>
    <property type="match status" value="1"/>
</dbReference>
<dbReference type="GO" id="GO:0042732">
    <property type="term" value="P:D-xylose metabolic process"/>
    <property type="evidence" value="ECO:0007669"/>
    <property type="project" value="UniProtKB-KW"/>
</dbReference>
<dbReference type="InterPro" id="IPR018484">
    <property type="entry name" value="FGGY_N"/>
</dbReference>
<dbReference type="GO" id="GO:0005524">
    <property type="term" value="F:ATP binding"/>
    <property type="evidence" value="ECO:0007669"/>
    <property type="project" value="UniProtKB-KW"/>
</dbReference>
<evidence type="ECO:0000313" key="12">
    <source>
        <dbReference type="EMBL" id="ACN84516.1"/>
    </source>
</evidence>
<name>A0A3B6VKS1_BRAHW</name>
<keyword evidence="7 9" id="KW-0119">Carbohydrate metabolism</keyword>
<feature type="domain" description="Carbohydrate kinase FGGY N-terminal" evidence="10">
    <location>
        <begin position="3"/>
        <end position="249"/>
    </location>
</feature>
<keyword evidence="4 9" id="KW-0547">Nucleotide-binding</keyword>
<evidence type="ECO:0000259" key="10">
    <source>
        <dbReference type="Pfam" id="PF00370"/>
    </source>
</evidence>
<dbReference type="Pfam" id="PF02782">
    <property type="entry name" value="FGGY_C"/>
    <property type="match status" value="1"/>
</dbReference>
<evidence type="ECO:0000256" key="7">
    <source>
        <dbReference type="ARBA" id="ARBA00023277"/>
    </source>
</evidence>
<dbReference type="CDD" id="cd07808">
    <property type="entry name" value="ASKHA_NBD_FGGY_EcXK-like"/>
    <property type="match status" value="1"/>
</dbReference>
<dbReference type="Gene3D" id="3.30.420.40">
    <property type="match status" value="2"/>
</dbReference>
<dbReference type="InterPro" id="IPR018483">
    <property type="entry name" value="Carb_kinase_FGGY_CS"/>
</dbReference>
<dbReference type="InterPro" id="IPR043129">
    <property type="entry name" value="ATPase_NBD"/>
</dbReference>
<keyword evidence="13" id="KW-1185">Reference proteome</keyword>
<keyword evidence="6 9" id="KW-0067">ATP-binding</keyword>
<evidence type="ECO:0000313" key="13">
    <source>
        <dbReference type="Proteomes" id="UP000001803"/>
    </source>
</evidence>
<keyword evidence="3 8" id="KW-0808">Transferase</keyword>
<dbReference type="EMBL" id="CP001357">
    <property type="protein sequence ID" value="ACN84516.1"/>
    <property type="molecule type" value="Genomic_DNA"/>
</dbReference>
<comment type="catalytic activity">
    <reaction evidence="9">
        <text>D-xylulose + ATP = D-xylulose 5-phosphate + ADP + H(+)</text>
        <dbReference type="Rhea" id="RHEA:10964"/>
        <dbReference type="ChEBI" id="CHEBI:15378"/>
        <dbReference type="ChEBI" id="CHEBI:17140"/>
        <dbReference type="ChEBI" id="CHEBI:30616"/>
        <dbReference type="ChEBI" id="CHEBI:57737"/>
        <dbReference type="ChEBI" id="CHEBI:456216"/>
        <dbReference type="EC" id="2.7.1.17"/>
    </reaction>
</comment>
<dbReference type="Proteomes" id="UP000001803">
    <property type="component" value="Chromosome"/>
</dbReference>
<dbReference type="Pfam" id="PF00370">
    <property type="entry name" value="FGGY_N"/>
    <property type="match status" value="1"/>
</dbReference>
<reference evidence="12 13" key="1">
    <citation type="journal article" date="2009" name="PLoS ONE">
        <title>Genome sequence of the pathogenic intestinal spirochete Brachyspira hyodysenteriae reveals adaptations to its lifestyle in the porcine large intestine.</title>
        <authorList>
            <person name="Bellgard M.I."/>
            <person name="Wanchanthuek P."/>
            <person name="La T."/>
            <person name="Ryan K."/>
            <person name="Moolhuijzen P."/>
            <person name="Albertyn Z."/>
            <person name="Shaban B."/>
            <person name="Motro Y."/>
            <person name="Dunn D.S."/>
            <person name="Schibeci D."/>
            <person name="Hunter A."/>
            <person name="Barrero R."/>
            <person name="Phillips N.D."/>
            <person name="Hampson D.J."/>
        </authorList>
    </citation>
    <scope>NUCLEOTIDE SEQUENCE [LARGE SCALE GENOMIC DNA]</scope>
    <source>
        <strain evidence="13">ATCC 49526 / WA1</strain>
    </source>
</reference>
<evidence type="ECO:0000256" key="5">
    <source>
        <dbReference type="ARBA" id="ARBA00022777"/>
    </source>
</evidence>
<dbReference type="InterPro" id="IPR050406">
    <property type="entry name" value="FGGY_Carb_Kinase"/>
</dbReference>
<evidence type="ECO:0000256" key="6">
    <source>
        <dbReference type="ARBA" id="ARBA00022840"/>
    </source>
</evidence>
<comment type="similarity">
    <text evidence="1 8">Belongs to the FGGY kinase family.</text>
</comment>
<feature type="domain" description="Carbohydrate kinase FGGY C-terminal" evidence="11">
    <location>
        <begin position="259"/>
        <end position="447"/>
    </location>
</feature>
<dbReference type="AlphaFoldDB" id="A0A3B6VKS1"/>
<dbReference type="PANTHER" id="PTHR43095:SF5">
    <property type="entry name" value="XYLULOSE KINASE"/>
    <property type="match status" value="1"/>
</dbReference>
<gene>
    <name evidence="9 12" type="primary">xylB</name>
    <name evidence="12" type="ordered locus">BHWA1_02057</name>
</gene>
<evidence type="ECO:0000256" key="4">
    <source>
        <dbReference type="ARBA" id="ARBA00022741"/>
    </source>
</evidence>
<keyword evidence="2 9" id="KW-0859">Xylose metabolism</keyword>
<evidence type="ECO:0000259" key="11">
    <source>
        <dbReference type="Pfam" id="PF02782"/>
    </source>
</evidence>
<dbReference type="STRING" id="565034.BHWA1_02057"/>
<dbReference type="InterPro" id="IPR006000">
    <property type="entry name" value="Xylulokinase"/>
</dbReference>
<dbReference type="InterPro" id="IPR018485">
    <property type="entry name" value="FGGY_C"/>
</dbReference>
<evidence type="ECO:0000256" key="3">
    <source>
        <dbReference type="ARBA" id="ARBA00022679"/>
    </source>
</evidence>
<dbReference type="RefSeq" id="WP_012671554.1">
    <property type="nucleotide sequence ID" value="NC_012225.1"/>
</dbReference>
<protein>
    <recommendedName>
        <fullName evidence="9">Xylulose kinase</fullName>
        <shortName evidence="9">Xylulokinase</shortName>
        <ecNumber evidence="9">2.7.1.17</ecNumber>
    </recommendedName>
</protein>
<dbReference type="PANTHER" id="PTHR43095">
    <property type="entry name" value="SUGAR KINASE"/>
    <property type="match status" value="1"/>
</dbReference>
<keyword evidence="5 8" id="KW-0418">Kinase</keyword>
<proteinExistence type="inferred from homology"/>
<dbReference type="GO" id="GO:0004856">
    <property type="term" value="F:D-xylulokinase activity"/>
    <property type="evidence" value="ECO:0007669"/>
    <property type="project" value="UniProtKB-EC"/>
</dbReference>
<evidence type="ECO:0000256" key="9">
    <source>
        <dbReference type="RuleBase" id="RU364073"/>
    </source>
</evidence>
<organism evidence="12 13">
    <name type="scientific">Brachyspira hyodysenteriae (strain ATCC 49526 / WA1)</name>
    <dbReference type="NCBI Taxonomy" id="565034"/>
    <lineage>
        <taxon>Bacteria</taxon>
        <taxon>Pseudomonadati</taxon>
        <taxon>Spirochaetota</taxon>
        <taxon>Spirochaetia</taxon>
        <taxon>Brachyspirales</taxon>
        <taxon>Brachyspiraceae</taxon>
        <taxon>Brachyspira</taxon>
    </lineage>
</organism>
<dbReference type="GO" id="GO:0005997">
    <property type="term" value="P:xylulose metabolic process"/>
    <property type="evidence" value="ECO:0007669"/>
    <property type="project" value="InterPro"/>
</dbReference>
<evidence type="ECO:0000256" key="1">
    <source>
        <dbReference type="ARBA" id="ARBA00009156"/>
    </source>
</evidence>
<evidence type="ECO:0000256" key="2">
    <source>
        <dbReference type="ARBA" id="ARBA00022629"/>
    </source>
</evidence>
<dbReference type="EC" id="2.7.1.17" evidence="9"/>
<dbReference type="PIRSF" id="PIRSF000538">
    <property type="entry name" value="GlpK"/>
    <property type="match status" value="1"/>
</dbReference>
<accession>A0A3B6VKS1</accession>
<dbReference type="NCBIfam" id="TIGR01312">
    <property type="entry name" value="XylB"/>
    <property type="match status" value="1"/>
</dbReference>
<dbReference type="KEGG" id="bhy:BHWA1_02057"/>